<dbReference type="EMBL" id="VSRR010038374">
    <property type="protein sequence ID" value="MPC74166.1"/>
    <property type="molecule type" value="Genomic_DNA"/>
</dbReference>
<organism evidence="1 2">
    <name type="scientific">Portunus trituberculatus</name>
    <name type="common">Swimming crab</name>
    <name type="synonym">Neptunus trituberculatus</name>
    <dbReference type="NCBI Taxonomy" id="210409"/>
    <lineage>
        <taxon>Eukaryota</taxon>
        <taxon>Metazoa</taxon>
        <taxon>Ecdysozoa</taxon>
        <taxon>Arthropoda</taxon>
        <taxon>Crustacea</taxon>
        <taxon>Multicrustacea</taxon>
        <taxon>Malacostraca</taxon>
        <taxon>Eumalacostraca</taxon>
        <taxon>Eucarida</taxon>
        <taxon>Decapoda</taxon>
        <taxon>Pleocyemata</taxon>
        <taxon>Brachyura</taxon>
        <taxon>Eubrachyura</taxon>
        <taxon>Portunoidea</taxon>
        <taxon>Portunidae</taxon>
        <taxon>Portuninae</taxon>
        <taxon>Portunus</taxon>
    </lineage>
</organism>
<evidence type="ECO:0000313" key="2">
    <source>
        <dbReference type="Proteomes" id="UP000324222"/>
    </source>
</evidence>
<protein>
    <submittedName>
        <fullName evidence="1">Uncharacterized protein</fullName>
    </submittedName>
</protein>
<gene>
    <name evidence="1" type="ORF">E2C01_068516</name>
</gene>
<accession>A0A5B7HWP2</accession>
<reference evidence="1 2" key="1">
    <citation type="submission" date="2019-05" db="EMBL/GenBank/DDBJ databases">
        <title>Another draft genome of Portunus trituberculatus and its Hox gene families provides insights of decapod evolution.</title>
        <authorList>
            <person name="Jeong J.-H."/>
            <person name="Song I."/>
            <person name="Kim S."/>
            <person name="Choi T."/>
            <person name="Kim D."/>
            <person name="Ryu S."/>
            <person name="Kim W."/>
        </authorList>
    </citation>
    <scope>NUCLEOTIDE SEQUENCE [LARGE SCALE GENOMIC DNA]</scope>
    <source>
        <tissue evidence="1">Muscle</tissue>
    </source>
</reference>
<keyword evidence="2" id="KW-1185">Reference proteome</keyword>
<name>A0A5B7HWP2_PORTR</name>
<comment type="caution">
    <text evidence="1">The sequence shown here is derived from an EMBL/GenBank/DDBJ whole genome shotgun (WGS) entry which is preliminary data.</text>
</comment>
<sequence length="134" mass="15359">MSEHRASPLQPSPLPPLQHPLTWTLPALFTLPSPHPSDPTLPTTARANCRTLTATTFRVHLCLLHPRTALLAFPSRERLVLGKTTCLYFSRTNVTFMRNTLPRFYARTNFTCANKRRCRFHMNKEHLPPIDKDA</sequence>
<dbReference type="AlphaFoldDB" id="A0A5B7HWP2"/>
<dbReference type="Proteomes" id="UP000324222">
    <property type="component" value="Unassembled WGS sequence"/>
</dbReference>
<evidence type="ECO:0000313" key="1">
    <source>
        <dbReference type="EMBL" id="MPC74166.1"/>
    </source>
</evidence>
<proteinExistence type="predicted"/>